<evidence type="ECO:0000313" key="2">
    <source>
        <dbReference type="WBParaSite" id="Csp11.Scaffold564.g4034.t1"/>
    </source>
</evidence>
<reference evidence="2" key="1">
    <citation type="submission" date="2016-11" db="UniProtKB">
        <authorList>
            <consortium name="WormBaseParasite"/>
        </authorList>
    </citation>
    <scope>IDENTIFICATION</scope>
</reference>
<sequence length="226" mass="26634">MNSKPLTYDSSKTVIQYLNPNTRFLIYSRIPSIRTVERAVPLIIDRLSIQDHKIWVNNTSYKYDIYQVDCKDNLPYLVSGVSSLNEIRTCDVDEFRIRDFITKAGGMLPGNPGRNLFGYFSQSVISTNEDRFQKLDELLEMEKQQLEQLLNFQPSNNSNQDEESEFYRFLNLPVRAYEEEDLKILKNEEMVKKAIEDKKTGSDKWKMNLFLSRTEEIIFVRDLKFI</sequence>
<evidence type="ECO:0000313" key="1">
    <source>
        <dbReference type="Proteomes" id="UP000095282"/>
    </source>
</evidence>
<organism evidence="1 2">
    <name type="scientific">Caenorhabditis tropicalis</name>
    <dbReference type="NCBI Taxonomy" id="1561998"/>
    <lineage>
        <taxon>Eukaryota</taxon>
        <taxon>Metazoa</taxon>
        <taxon>Ecdysozoa</taxon>
        <taxon>Nematoda</taxon>
        <taxon>Chromadorea</taxon>
        <taxon>Rhabditida</taxon>
        <taxon>Rhabditina</taxon>
        <taxon>Rhabditomorpha</taxon>
        <taxon>Rhabditoidea</taxon>
        <taxon>Rhabditidae</taxon>
        <taxon>Peloderinae</taxon>
        <taxon>Caenorhabditis</taxon>
    </lineage>
</organism>
<dbReference type="PANTHER" id="PTHR31379:SF1">
    <property type="entry name" value="F-BOX C PROTEIN-RELATED"/>
    <property type="match status" value="1"/>
</dbReference>
<accession>A0A1I7TAI2</accession>
<proteinExistence type="predicted"/>
<dbReference type="Proteomes" id="UP000095282">
    <property type="component" value="Unplaced"/>
</dbReference>
<name>A0A1I7TAI2_9PELO</name>
<protein>
    <submittedName>
        <fullName evidence="2">WH1 domain-containing protein</fullName>
    </submittedName>
</protein>
<dbReference type="InterPro" id="IPR021942">
    <property type="entry name" value="DUF3557"/>
</dbReference>
<dbReference type="PANTHER" id="PTHR31379">
    <property type="entry name" value="F-BOX C PROTEIN-RELATED-RELATED"/>
    <property type="match status" value="1"/>
</dbReference>
<keyword evidence="1" id="KW-1185">Reference proteome</keyword>
<dbReference type="AlphaFoldDB" id="A0A1I7TAI2"/>
<dbReference type="WBParaSite" id="Csp11.Scaffold564.g4034.t1">
    <property type="protein sequence ID" value="Csp11.Scaffold564.g4034.t1"/>
    <property type="gene ID" value="Csp11.Scaffold564.g4034"/>
</dbReference>